<dbReference type="Proteomes" id="UP000320857">
    <property type="component" value="Unassembled WGS sequence"/>
</dbReference>
<evidence type="ECO:0000313" key="3">
    <source>
        <dbReference type="Proteomes" id="UP000320857"/>
    </source>
</evidence>
<accession>A0A5P0YWR7</accession>
<dbReference type="AlphaFoldDB" id="A0A5P0YWR7"/>
<organism evidence="2 3">
    <name type="scientific">Streptomyces alkaliterrae</name>
    <dbReference type="NCBI Taxonomy" id="2213162"/>
    <lineage>
        <taxon>Bacteria</taxon>
        <taxon>Bacillati</taxon>
        <taxon>Actinomycetota</taxon>
        <taxon>Actinomycetes</taxon>
        <taxon>Kitasatosporales</taxon>
        <taxon>Streptomycetaceae</taxon>
        <taxon>Streptomyces</taxon>
    </lineage>
</organism>
<dbReference type="EMBL" id="VJYK02000233">
    <property type="protein sequence ID" value="MQS04047.1"/>
    <property type="molecule type" value="Genomic_DNA"/>
</dbReference>
<keyword evidence="3" id="KW-1185">Reference proteome</keyword>
<reference evidence="1" key="3">
    <citation type="journal article" name="Syst. Appl. Microbiol.">
        <title>Streptomyces alkaliterrae sp. nov., isolated from an alkaline soil, and emended descriptions of Streptomyces alkaliphilus, Streptomyces calidiresistens and Streptomyces durbertensis.</title>
        <authorList>
            <person name="Swiecimska M."/>
            <person name="Golinska P."/>
            <person name="Nouioui I."/>
            <person name="Wypij M."/>
            <person name="Rai M."/>
            <person name="Sangal V."/>
            <person name="Goodfellow M."/>
        </authorList>
    </citation>
    <scope>NUCLEOTIDE SEQUENCE</scope>
    <source>
        <strain evidence="1">OF8</strain>
    </source>
</reference>
<proteinExistence type="predicted"/>
<name>A0A5P0YWR7_9ACTN</name>
<protein>
    <submittedName>
        <fullName evidence="2">Uncharacterized protein</fullName>
    </submittedName>
</protein>
<evidence type="ECO:0000313" key="1">
    <source>
        <dbReference type="EMBL" id="MBB1259781.1"/>
    </source>
</evidence>
<dbReference type="Proteomes" id="UP000517765">
    <property type="component" value="Unassembled WGS sequence"/>
</dbReference>
<comment type="caution">
    <text evidence="2">The sequence shown here is derived from an EMBL/GenBank/DDBJ whole genome shotgun (WGS) entry which is preliminary data.</text>
</comment>
<evidence type="ECO:0000313" key="2">
    <source>
        <dbReference type="EMBL" id="MQS04047.1"/>
    </source>
</evidence>
<dbReference type="OrthoDB" id="4336193at2"/>
<reference evidence="4" key="2">
    <citation type="submission" date="2020-05" db="EMBL/GenBank/DDBJ databases">
        <title>Classification of alakaliphilic streptomycetes isolated from an alkaline soil next to Lonar Crater, India and a proposal for the recognition of Streptomyces alkaliterrae sp. nov.</title>
        <authorList>
            <person name="Golinska P."/>
        </authorList>
    </citation>
    <scope>NUCLEOTIDE SEQUENCE [LARGE SCALE GENOMIC DNA]</scope>
    <source>
        <strain evidence="4">OF8</strain>
    </source>
</reference>
<evidence type="ECO:0000313" key="4">
    <source>
        <dbReference type="Proteomes" id="UP000517765"/>
    </source>
</evidence>
<sequence length="59" mass="6205">MKLASTGVIVSTASTSGKKAPVTVRGTKNLKEGTKIYYRGCVTKAGKNHGCTNWHPGNV</sequence>
<dbReference type="EMBL" id="JABJXA010000066">
    <property type="protein sequence ID" value="MBB1259781.1"/>
    <property type="molecule type" value="Genomic_DNA"/>
</dbReference>
<dbReference type="RefSeq" id="WP_143649666.1">
    <property type="nucleotide sequence ID" value="NZ_JABJXA010000066.1"/>
</dbReference>
<gene>
    <name evidence="2" type="ORF">FNX44_019650</name>
    <name evidence="1" type="ORF">H3147_13190</name>
</gene>
<reference evidence="2 3" key="1">
    <citation type="submission" date="2019-10" db="EMBL/GenBank/DDBJ databases">
        <title>Streptomyces sp. nov., a novel actinobacterium isolated from alkaline environment.</title>
        <authorList>
            <person name="Golinska P."/>
        </authorList>
    </citation>
    <scope>NUCLEOTIDE SEQUENCE [LARGE SCALE GENOMIC DNA]</scope>
    <source>
        <strain evidence="2 3">OF1</strain>
    </source>
</reference>